<dbReference type="EMBL" id="CP002398">
    <property type="protein sequence ID" value="ADU15378.1"/>
    <property type="molecule type" value="Genomic_DNA"/>
</dbReference>
<dbReference type="HOGENOM" id="CLU_046693_1_0_5"/>
<accession>E8RVV6</accession>
<organism evidence="2 3">
    <name type="scientific">Asticcacaulis excentricus (strain ATCC 15261 / DSM 4724 / KCTC 12464 / NCIMB 9791 / VKM B-1370 / CB 48)</name>
    <dbReference type="NCBI Taxonomy" id="573065"/>
    <lineage>
        <taxon>Bacteria</taxon>
        <taxon>Pseudomonadati</taxon>
        <taxon>Pseudomonadota</taxon>
        <taxon>Alphaproteobacteria</taxon>
        <taxon>Caulobacterales</taxon>
        <taxon>Caulobacteraceae</taxon>
        <taxon>Asticcacaulis</taxon>
    </lineage>
</organism>
<proteinExistence type="predicted"/>
<dbReference type="RefSeq" id="WP_013481191.1">
    <property type="nucleotide sequence ID" value="NC_014819.1"/>
</dbReference>
<feature type="domain" description="ATPase AAA-type core" evidence="1">
    <location>
        <begin position="48"/>
        <end position="355"/>
    </location>
</feature>
<evidence type="ECO:0000313" key="3">
    <source>
        <dbReference type="Proteomes" id="UP000001492"/>
    </source>
</evidence>
<keyword evidence="2" id="KW-0614">Plasmid</keyword>
<dbReference type="GO" id="GO:0005524">
    <property type="term" value="F:ATP binding"/>
    <property type="evidence" value="ECO:0007669"/>
    <property type="project" value="InterPro"/>
</dbReference>
<dbReference type="Proteomes" id="UP000001492">
    <property type="component" value="Plasmid pASTEX02"/>
</dbReference>
<dbReference type="Pfam" id="PF13304">
    <property type="entry name" value="AAA_21"/>
    <property type="match status" value="1"/>
</dbReference>
<evidence type="ECO:0000313" key="2">
    <source>
        <dbReference type="EMBL" id="ADU15378.1"/>
    </source>
</evidence>
<protein>
    <submittedName>
        <fullName evidence="2">Abortive infection protein</fullName>
    </submittedName>
</protein>
<dbReference type="PANTHER" id="PTHR40396:SF1">
    <property type="entry name" value="ATPASE AAA-TYPE CORE DOMAIN-CONTAINING PROTEIN"/>
    <property type="match status" value="1"/>
</dbReference>
<dbReference type="SUPFAM" id="SSF52540">
    <property type="entry name" value="P-loop containing nucleoside triphosphate hydrolases"/>
    <property type="match status" value="1"/>
</dbReference>
<gene>
    <name evidence="2" type="ordered locus">Astex_3767</name>
</gene>
<dbReference type="InterPro" id="IPR027417">
    <property type="entry name" value="P-loop_NTPase"/>
</dbReference>
<sequence length="412" mass="46213">MLYKIEIENFYSIRETQVLDLTVAANVPDSDGRFAAVYPGSEMRVPKVVAIYGANASGKTTILQALSFVTAFISASALPEMKSIRGYPFNDEESAMSPTRIAVELGAVMNPHFEENEEDPEYGLLRYELVVQMKDGQVDHVVSETLQQRPQGRGKWVRVFERVGETLTDSVTFRLGTKFRHLISTLRADASVISSFSYFNFPPAEFYANIARQVFTNLGGLAMTVGETDLMTFLQRSPSMLAKLNRDLSRIDVGIEQLRIEDVPNRGPEARFKHSGHGRELPWHLESQGTQAFVRLFPLLTIALDEGAVALVDEFDTLIHPLVLPEILRWFYDNETRNREDAQIWMSCHSATLLEYLVKEEVVIAEKDTGGRTSIYSLTDVAAREDKEAVRRSANLYKKYLSGAFGGVPVIG</sequence>
<dbReference type="InterPro" id="IPR003959">
    <property type="entry name" value="ATPase_AAA_core"/>
</dbReference>
<reference evidence="3" key="1">
    <citation type="submission" date="2010-12" db="EMBL/GenBank/DDBJ databases">
        <title>Complete sequence of plasmid 2 of Asticcacaulis excentricus CB 48.</title>
        <authorList>
            <consortium name="US DOE Joint Genome Institute"/>
            <person name="Lucas S."/>
            <person name="Copeland A."/>
            <person name="Lapidus A."/>
            <person name="Cheng J.-F."/>
            <person name="Bruce D."/>
            <person name="Goodwin L."/>
            <person name="Pitluck S."/>
            <person name="Teshima H."/>
            <person name="Davenport K."/>
            <person name="Detter J.C."/>
            <person name="Han C."/>
            <person name="Tapia R."/>
            <person name="Land M."/>
            <person name="Hauser L."/>
            <person name="Jeffries C."/>
            <person name="Kyrpides N."/>
            <person name="Ivanova N."/>
            <person name="Ovchinnikova G."/>
            <person name="Brun Y.V."/>
            <person name="Woyke T."/>
        </authorList>
    </citation>
    <scope>NUCLEOTIDE SEQUENCE [LARGE SCALE GENOMIC DNA]</scope>
    <source>
        <strain evidence="3">ATCC 15261 / DSM 4724 / KCTC 12464 / NCIMB 9791 / VKM B-1370 / CB 48</strain>
        <plasmid evidence="3">pASTEX02</plasmid>
    </source>
</reference>
<dbReference type="Gene3D" id="3.40.50.300">
    <property type="entry name" value="P-loop containing nucleotide triphosphate hydrolases"/>
    <property type="match status" value="1"/>
</dbReference>
<name>E8RVV6_ASTEC</name>
<evidence type="ECO:0000259" key="1">
    <source>
        <dbReference type="Pfam" id="PF13304"/>
    </source>
</evidence>
<geneLocation type="plasmid" evidence="2 3">
    <name>pASTEX02</name>
</geneLocation>
<dbReference type="OrthoDB" id="9809324at2"/>
<keyword evidence="3" id="KW-1185">Reference proteome</keyword>
<dbReference type="AlphaFoldDB" id="E8RVV6"/>
<dbReference type="KEGG" id="aex:Astex_3767"/>
<dbReference type="PANTHER" id="PTHR40396">
    <property type="entry name" value="ATPASE-LIKE PROTEIN"/>
    <property type="match status" value="1"/>
</dbReference>
<dbReference type="GO" id="GO:0016887">
    <property type="term" value="F:ATP hydrolysis activity"/>
    <property type="evidence" value="ECO:0007669"/>
    <property type="project" value="InterPro"/>
</dbReference>